<evidence type="ECO:0000313" key="2">
    <source>
        <dbReference type="EMBL" id="EEF25119.1"/>
    </source>
</evidence>
<keyword evidence="3" id="KW-1185">Reference proteome</keyword>
<dbReference type="Gene3D" id="2.80.10.50">
    <property type="match status" value="1"/>
</dbReference>
<sequence>MRTRIRYKRISASDPSVITLENSWDALSTAVQVFNQGAFTGPVLLQKRNGSEICVDNVTIIRSYIALMIYKSAARPSSQFTLLIKPVVRIIDDEVCEDPKPTMHITDENQLWTLKRDGTIRSTSGEQGTTLTVETNIYAASQAWLPTNNSEPFITFIVGFNALCLQENSGNLWLQECATEKAEQAWVLYGDGTIRPQQNLDNCLTSDVVEGAVVNIMSCSGSSGQ</sequence>
<protein>
    <submittedName>
        <fullName evidence="2">Ricin-agglutinin family protein</fullName>
    </submittedName>
</protein>
<dbReference type="InParanoid" id="B9TG95"/>
<dbReference type="Pfam" id="PF00652">
    <property type="entry name" value="Ricin_B_lectin"/>
    <property type="match status" value="1"/>
</dbReference>
<feature type="domain" description="Ricin B lectin" evidence="1">
    <location>
        <begin position="161"/>
        <end position="224"/>
    </location>
</feature>
<dbReference type="GO" id="GO:0030598">
    <property type="term" value="F:rRNA N-glycosylase activity"/>
    <property type="evidence" value="ECO:0007669"/>
    <property type="project" value="InterPro"/>
</dbReference>
<evidence type="ECO:0000313" key="3">
    <source>
        <dbReference type="Proteomes" id="UP000008311"/>
    </source>
</evidence>
<dbReference type="InterPro" id="IPR035992">
    <property type="entry name" value="Ricin_B-like_lectins"/>
</dbReference>
<dbReference type="InterPro" id="IPR036041">
    <property type="entry name" value="Ribosome-inact_prot_sf"/>
</dbReference>
<reference evidence="3" key="1">
    <citation type="journal article" date="2010" name="Nat. Biotechnol.">
        <title>Draft genome sequence of the oilseed species Ricinus communis.</title>
        <authorList>
            <person name="Chan A.P."/>
            <person name="Crabtree J."/>
            <person name="Zhao Q."/>
            <person name="Lorenzi H."/>
            <person name="Orvis J."/>
            <person name="Puiu D."/>
            <person name="Melake-Berhan A."/>
            <person name="Jones K.M."/>
            <person name="Redman J."/>
            <person name="Chen G."/>
            <person name="Cahoon E.B."/>
            <person name="Gedil M."/>
            <person name="Stanke M."/>
            <person name="Haas B.J."/>
            <person name="Wortman J.R."/>
            <person name="Fraser-Liggett C.M."/>
            <person name="Ravel J."/>
            <person name="Rabinowicz P.D."/>
        </authorList>
    </citation>
    <scope>NUCLEOTIDE SEQUENCE [LARGE SCALE GENOMIC DNA]</scope>
    <source>
        <strain evidence="3">cv. Hale</strain>
    </source>
</reference>
<dbReference type="InterPro" id="IPR016139">
    <property type="entry name" value="Ribosome_inactivat_prot_sub2"/>
</dbReference>
<dbReference type="SUPFAM" id="SSF56371">
    <property type="entry name" value="Ribosome inactivating proteins (RIP)"/>
    <property type="match status" value="1"/>
</dbReference>
<dbReference type="SUPFAM" id="SSF50370">
    <property type="entry name" value="Ricin B-like lectins"/>
    <property type="match status" value="2"/>
</dbReference>
<accession>B9TG95</accession>
<dbReference type="InterPro" id="IPR000772">
    <property type="entry name" value="Ricin_B_lectin"/>
</dbReference>
<dbReference type="Proteomes" id="UP000008311">
    <property type="component" value="Unassembled WGS sequence"/>
</dbReference>
<dbReference type="AlphaFoldDB" id="B9TG95"/>
<proteinExistence type="predicted"/>
<dbReference type="GO" id="GO:0017148">
    <property type="term" value="P:negative regulation of translation"/>
    <property type="evidence" value="ECO:0007669"/>
    <property type="project" value="InterPro"/>
</dbReference>
<dbReference type="PROSITE" id="PS50231">
    <property type="entry name" value="RICIN_B_LECTIN"/>
    <property type="match status" value="1"/>
</dbReference>
<name>B9TG95_RICCO</name>
<dbReference type="Gene3D" id="4.10.470.10">
    <property type="entry name" value="Ricin (A Subunit), domain 2"/>
    <property type="match status" value="1"/>
</dbReference>
<evidence type="ECO:0000259" key="1">
    <source>
        <dbReference type="Pfam" id="PF00652"/>
    </source>
</evidence>
<organism evidence="2 3">
    <name type="scientific">Ricinus communis</name>
    <name type="common">Castor bean</name>
    <dbReference type="NCBI Taxonomy" id="3988"/>
    <lineage>
        <taxon>Eukaryota</taxon>
        <taxon>Viridiplantae</taxon>
        <taxon>Streptophyta</taxon>
        <taxon>Embryophyta</taxon>
        <taxon>Tracheophyta</taxon>
        <taxon>Spermatophyta</taxon>
        <taxon>Magnoliopsida</taxon>
        <taxon>eudicotyledons</taxon>
        <taxon>Gunneridae</taxon>
        <taxon>Pentapetalae</taxon>
        <taxon>rosids</taxon>
        <taxon>fabids</taxon>
        <taxon>Malpighiales</taxon>
        <taxon>Euphorbiaceae</taxon>
        <taxon>Acalyphoideae</taxon>
        <taxon>Acalypheae</taxon>
        <taxon>Ricinus</taxon>
    </lineage>
</organism>
<dbReference type="EMBL" id="EQ980485">
    <property type="protein sequence ID" value="EEF25119.1"/>
    <property type="molecule type" value="Genomic_DNA"/>
</dbReference>
<gene>
    <name evidence="2" type="ORF">RCOM_1960510</name>
</gene>